<dbReference type="PANTHER" id="PTHR10900">
    <property type="entry name" value="PERIOSTIN-RELATED"/>
    <property type="match status" value="1"/>
</dbReference>
<dbReference type="SUPFAM" id="SSF82153">
    <property type="entry name" value="FAS1 domain"/>
    <property type="match status" value="2"/>
</dbReference>
<evidence type="ECO:0000313" key="2">
    <source>
        <dbReference type="EMBL" id="MCW3483095.1"/>
    </source>
</evidence>
<dbReference type="Pfam" id="PF02469">
    <property type="entry name" value="Fasciclin"/>
    <property type="match status" value="1"/>
</dbReference>
<sequence length="347" mass="39041">MKYIIPLITAIILTFSSCKHDDLELYQENKNYRAAADFIRNNYDLTLFYAALERAGMMAELSGSGPFTILAPSNQAFNDLGFLKAEDFQKVSPETLKLMLGIHIIPRKVSSAEVQDNSIDVRFTALSGVRLYVTLAGNVGKENHLYFNGSEAIEKDVVLSNGVLHVLDKVIKYTPGTVQDILNQHPEYSTFVSVLKRYGLWEQLASEGPWTVFAVPNKVFEENGLDEAGLARIKPDQYIIPRLFGIYLMAKQHYFLSDIASFKYLTGESGVSAPIPDDFYLMSILWESMWVGDKLVSVFKIGSRESRIHYPKHEVISARKALQDFKADNGIVHDLQGMIVTPEEAKK</sequence>
<keyword evidence="3" id="KW-1185">Reference proteome</keyword>
<dbReference type="Proteomes" id="UP001207742">
    <property type="component" value="Unassembled WGS sequence"/>
</dbReference>
<dbReference type="PROSITE" id="PS51257">
    <property type="entry name" value="PROKAR_LIPOPROTEIN"/>
    <property type="match status" value="1"/>
</dbReference>
<gene>
    <name evidence="2" type="ORF">OL497_04285</name>
</gene>
<comment type="caution">
    <text evidence="2">The sequence shown here is derived from an EMBL/GenBank/DDBJ whole genome shotgun (WGS) entry which is preliminary data.</text>
</comment>
<reference evidence="2 3" key="1">
    <citation type="submission" date="2022-10" db="EMBL/GenBank/DDBJ databases">
        <title>Chitinophaga nivalis PC15 sp. nov., isolated from Pyeongchang county, South Korea.</title>
        <authorList>
            <person name="Trinh H.N."/>
        </authorList>
    </citation>
    <scope>NUCLEOTIDE SEQUENCE [LARGE SCALE GENOMIC DNA]</scope>
    <source>
        <strain evidence="2 3">PC14</strain>
    </source>
</reference>
<proteinExistence type="predicted"/>
<dbReference type="PROSITE" id="PS50213">
    <property type="entry name" value="FAS1"/>
    <property type="match status" value="2"/>
</dbReference>
<dbReference type="InterPro" id="IPR000782">
    <property type="entry name" value="FAS1_domain"/>
</dbReference>
<evidence type="ECO:0000259" key="1">
    <source>
        <dbReference type="PROSITE" id="PS50213"/>
    </source>
</evidence>
<evidence type="ECO:0000313" key="3">
    <source>
        <dbReference type="Proteomes" id="UP001207742"/>
    </source>
</evidence>
<accession>A0ABT3IGK2</accession>
<organism evidence="2 3">
    <name type="scientific">Chitinophaga nivalis</name>
    <dbReference type="NCBI Taxonomy" id="2991709"/>
    <lineage>
        <taxon>Bacteria</taxon>
        <taxon>Pseudomonadati</taxon>
        <taxon>Bacteroidota</taxon>
        <taxon>Chitinophagia</taxon>
        <taxon>Chitinophagales</taxon>
        <taxon>Chitinophagaceae</taxon>
        <taxon>Chitinophaga</taxon>
    </lineage>
</organism>
<dbReference type="Gene3D" id="2.30.180.10">
    <property type="entry name" value="FAS1 domain"/>
    <property type="match status" value="2"/>
</dbReference>
<feature type="domain" description="FAS1" evidence="1">
    <location>
        <begin position="32"/>
        <end position="171"/>
    </location>
</feature>
<protein>
    <submittedName>
        <fullName evidence="2">Fasciclin domain-containing protein</fullName>
    </submittedName>
</protein>
<dbReference type="InterPro" id="IPR050904">
    <property type="entry name" value="Adhesion/Biosynth-related"/>
</dbReference>
<dbReference type="InterPro" id="IPR036378">
    <property type="entry name" value="FAS1_dom_sf"/>
</dbReference>
<name>A0ABT3IGK2_9BACT</name>
<dbReference type="RefSeq" id="WP_264728079.1">
    <property type="nucleotide sequence ID" value="NZ_JAPDNR010000001.1"/>
</dbReference>
<dbReference type="SMART" id="SM00554">
    <property type="entry name" value="FAS1"/>
    <property type="match status" value="1"/>
</dbReference>
<dbReference type="EMBL" id="JAPDNS010000001">
    <property type="protein sequence ID" value="MCW3483095.1"/>
    <property type="molecule type" value="Genomic_DNA"/>
</dbReference>
<dbReference type="PANTHER" id="PTHR10900:SF77">
    <property type="entry name" value="FI19380P1"/>
    <property type="match status" value="1"/>
</dbReference>
<feature type="domain" description="FAS1" evidence="1">
    <location>
        <begin position="175"/>
        <end position="339"/>
    </location>
</feature>